<dbReference type="AlphaFoldDB" id="A0A2C9LFM5"/>
<accession>A0A2C9LFM5</accession>
<organism evidence="1 2">
    <name type="scientific">Biomphalaria glabrata</name>
    <name type="common">Bloodfluke planorb</name>
    <name type="synonym">Freshwater snail</name>
    <dbReference type="NCBI Taxonomy" id="6526"/>
    <lineage>
        <taxon>Eukaryota</taxon>
        <taxon>Metazoa</taxon>
        <taxon>Spiralia</taxon>
        <taxon>Lophotrochozoa</taxon>
        <taxon>Mollusca</taxon>
        <taxon>Gastropoda</taxon>
        <taxon>Heterobranchia</taxon>
        <taxon>Euthyneura</taxon>
        <taxon>Panpulmonata</taxon>
        <taxon>Hygrophila</taxon>
        <taxon>Lymnaeoidea</taxon>
        <taxon>Planorbidae</taxon>
        <taxon>Biomphalaria</taxon>
    </lineage>
</organism>
<sequence length="105" mass="11898">MAKPANMNYSIAQGTHPKPKVTFIVPRECMPGTFYLHAEKELEQPGYERFVCLFKHGDDIKAKSTSEPFPAGLHRIGKYKTDKSECKAKFKTKDVHALLSLFPLD</sequence>
<evidence type="ECO:0000313" key="2">
    <source>
        <dbReference type="Proteomes" id="UP000076420"/>
    </source>
</evidence>
<dbReference type="VEuPathDB" id="VectorBase:BGLB030419"/>
<evidence type="ECO:0000313" key="1">
    <source>
        <dbReference type="EnsemblMetazoa" id="BGLB030419-PA"/>
    </source>
</evidence>
<gene>
    <name evidence="1" type="primary">106056371</name>
</gene>
<dbReference type="EnsemblMetazoa" id="BGLB030419-RA">
    <property type="protein sequence ID" value="BGLB030419-PA"/>
    <property type="gene ID" value="BGLB030419"/>
</dbReference>
<dbReference type="KEGG" id="bgt:106056371"/>
<dbReference type="VEuPathDB" id="VectorBase:BGLAX_033388"/>
<name>A0A2C9LFM5_BIOGL</name>
<proteinExistence type="predicted"/>
<dbReference type="Proteomes" id="UP000076420">
    <property type="component" value="Unassembled WGS sequence"/>
</dbReference>
<protein>
    <submittedName>
        <fullName evidence="1">Uncharacterized protein</fullName>
    </submittedName>
</protein>
<reference evidence="1" key="1">
    <citation type="submission" date="2020-05" db="UniProtKB">
        <authorList>
            <consortium name="EnsemblMetazoa"/>
        </authorList>
    </citation>
    <scope>IDENTIFICATION</scope>
    <source>
        <strain evidence="1">BB02</strain>
    </source>
</reference>